<evidence type="ECO:0000256" key="1">
    <source>
        <dbReference type="SAM" id="SignalP"/>
    </source>
</evidence>
<name>B3G4B8_ADIVA</name>
<reference evidence="2" key="1">
    <citation type="journal article" date="2008" name="Science">
        <title>Massive horizontal gene transfer in bdelloid rotifers.</title>
        <authorList>
            <person name="Gladyshev E.A."/>
            <person name="Meselson M.S."/>
            <person name="Arkhipova I.R."/>
        </authorList>
    </citation>
    <scope>NUCLEOTIDE SEQUENCE</scope>
</reference>
<protein>
    <submittedName>
        <fullName evidence="2">Uncharacterized protein</fullName>
    </submittedName>
</protein>
<feature type="signal peptide" evidence="1">
    <location>
        <begin position="1"/>
        <end position="19"/>
    </location>
</feature>
<evidence type="ECO:0000313" key="2">
    <source>
        <dbReference type="EMBL" id="ACD54666.1"/>
    </source>
</evidence>
<organism evidence="2">
    <name type="scientific">Adineta vaga</name>
    <name type="common">Rotifer</name>
    <name type="synonym">Callidina vaga</name>
    <dbReference type="NCBI Taxonomy" id="104782"/>
    <lineage>
        <taxon>Eukaryota</taxon>
        <taxon>Metazoa</taxon>
        <taxon>Spiralia</taxon>
        <taxon>Gnathifera</taxon>
        <taxon>Rotifera</taxon>
        <taxon>Eurotatoria</taxon>
        <taxon>Bdelloidea</taxon>
        <taxon>Adinetida</taxon>
        <taxon>Adinetidae</taxon>
        <taxon>Adineta</taxon>
    </lineage>
</organism>
<feature type="chain" id="PRO_5002787427" evidence="1">
    <location>
        <begin position="20"/>
        <end position="240"/>
    </location>
</feature>
<proteinExistence type="predicted"/>
<dbReference type="AlphaFoldDB" id="B3G4B8"/>
<dbReference type="EMBL" id="EU643477">
    <property type="protein sequence ID" value="ACD54666.1"/>
    <property type="molecule type" value="Genomic_DNA"/>
</dbReference>
<sequence length="240" mass="27664">MFPFHSLLDLLHFLILSFSRIHKDMSTNILFSLRSLPRTRPYKRRFRTIKSQTSNPSISPDSVLKDYIQFINRLEVLSSTSTSITTNNYITTYTTFTSSSIFPSLTTDFITEKSTSLYDVQNVTMTYHTTGHSITKILHSILFSILQQEGNIWKYALCFTLFCFVCIILQTITRHVCACYRTYFPIRKHHPPLQEHSSTSEHFTTLNNTRIQNNNNNKLSLAPNQISLGGSIITFLSDDI</sequence>
<keyword evidence="1" id="KW-0732">Signal</keyword>
<accession>B3G4B8</accession>